<protein>
    <recommendedName>
        <fullName evidence="2">Calcineurin-like phosphoesterase domain-containing protein</fullName>
    </recommendedName>
</protein>
<dbReference type="GO" id="GO:0016787">
    <property type="term" value="F:hydrolase activity"/>
    <property type="evidence" value="ECO:0007669"/>
    <property type="project" value="InterPro"/>
</dbReference>
<evidence type="ECO:0000259" key="2">
    <source>
        <dbReference type="Pfam" id="PF00149"/>
    </source>
</evidence>
<evidence type="ECO:0000313" key="3">
    <source>
        <dbReference type="EMBL" id="VVM06343.1"/>
    </source>
</evidence>
<name>A0A5E6MET2_9BACT</name>
<dbReference type="InterPro" id="IPR029052">
    <property type="entry name" value="Metallo-depent_PP-like"/>
</dbReference>
<sequence>MARRIPGISLSALLIGGYLALGLYVVLRGWAVVPPSPFPRIGYLCLAAACVFGYPAARRWQERNPSPVADWAVLLSSLWIPSVLYLFLGISAWDLLQLLPGAAKLEESLLPPWAPPVGLIALVVLLLLRGTVNARRILVQELDLFLDSSPPPSSFLPGLTIAVAADLHITGTFGARRLARIAKAIRSTSPDLVLLSGDLVDASAPVLEKAGVGPLFRSLSAPLGVFACLGNHEYYSGADGAVAFLGENGITVLRDRCVEVGGVLRIAGRDDRAKMVLGDGRPREPLRRLLEKSNPRLPLLVLDHRPSALDEAADCGADLLVCGHTHNGQFWPINHIVSRLYPLAYGYARRGKTHIVVTRGAGTWGPPIRIGQCSEIFRITLHLASGSISPAAEERL</sequence>
<dbReference type="AlphaFoldDB" id="A0A5E6MET2"/>
<feature type="transmembrane region" description="Helical" evidence="1">
    <location>
        <begin position="12"/>
        <end position="31"/>
    </location>
</feature>
<dbReference type="PANTHER" id="PTHR31302:SF0">
    <property type="entry name" value="TRANSMEMBRANE PROTEIN WITH METALLOPHOSPHOESTERASE DOMAIN"/>
    <property type="match status" value="1"/>
</dbReference>
<feature type="transmembrane region" description="Helical" evidence="1">
    <location>
        <begin position="68"/>
        <end position="93"/>
    </location>
</feature>
<dbReference type="SUPFAM" id="SSF56300">
    <property type="entry name" value="Metallo-dependent phosphatases"/>
    <property type="match status" value="1"/>
</dbReference>
<dbReference type="InterPro" id="IPR051158">
    <property type="entry name" value="Metallophosphoesterase_sf"/>
</dbReference>
<dbReference type="Proteomes" id="UP000334923">
    <property type="component" value="Unassembled WGS sequence"/>
</dbReference>
<keyword evidence="4" id="KW-1185">Reference proteome</keyword>
<dbReference type="Gene3D" id="3.60.21.10">
    <property type="match status" value="1"/>
</dbReference>
<dbReference type="Pfam" id="PF00149">
    <property type="entry name" value="Metallophos"/>
    <property type="match status" value="1"/>
</dbReference>
<evidence type="ECO:0000313" key="4">
    <source>
        <dbReference type="Proteomes" id="UP000334923"/>
    </source>
</evidence>
<organism evidence="3 4">
    <name type="scientific">Methylacidimicrobium tartarophylax</name>
    <dbReference type="NCBI Taxonomy" id="1041768"/>
    <lineage>
        <taxon>Bacteria</taxon>
        <taxon>Pseudomonadati</taxon>
        <taxon>Verrucomicrobiota</taxon>
        <taxon>Methylacidimicrobium</taxon>
    </lineage>
</organism>
<reference evidence="3 4" key="1">
    <citation type="submission" date="2019-09" db="EMBL/GenBank/DDBJ databases">
        <authorList>
            <person name="Cremers G."/>
        </authorList>
    </citation>
    <scope>NUCLEOTIDE SEQUENCE [LARGE SCALE GENOMIC DNA]</scope>
    <source>
        <strain evidence="3">4A</strain>
    </source>
</reference>
<dbReference type="CDD" id="cd07385">
    <property type="entry name" value="MPP_YkuE_C"/>
    <property type="match status" value="1"/>
</dbReference>
<gene>
    <name evidence="3" type="ORF">MAMT_01144</name>
</gene>
<keyword evidence="1" id="KW-1133">Transmembrane helix</keyword>
<proteinExistence type="predicted"/>
<keyword evidence="1" id="KW-0472">Membrane</keyword>
<feature type="transmembrane region" description="Helical" evidence="1">
    <location>
        <begin position="113"/>
        <end position="132"/>
    </location>
</feature>
<accession>A0A5E6MET2</accession>
<evidence type="ECO:0000256" key="1">
    <source>
        <dbReference type="SAM" id="Phobius"/>
    </source>
</evidence>
<dbReference type="PANTHER" id="PTHR31302">
    <property type="entry name" value="TRANSMEMBRANE PROTEIN WITH METALLOPHOSPHOESTERASE DOMAIN-RELATED"/>
    <property type="match status" value="1"/>
</dbReference>
<dbReference type="RefSeq" id="WP_178086934.1">
    <property type="nucleotide sequence ID" value="NZ_CABFVA020000065.1"/>
</dbReference>
<feature type="transmembrane region" description="Helical" evidence="1">
    <location>
        <begin position="37"/>
        <end position="56"/>
    </location>
</feature>
<dbReference type="EMBL" id="CABFVA020000065">
    <property type="protein sequence ID" value="VVM06343.1"/>
    <property type="molecule type" value="Genomic_DNA"/>
</dbReference>
<keyword evidence="1" id="KW-0812">Transmembrane</keyword>
<dbReference type="InterPro" id="IPR004843">
    <property type="entry name" value="Calcineurin-like_PHP"/>
</dbReference>
<feature type="domain" description="Calcineurin-like phosphoesterase" evidence="2">
    <location>
        <begin position="160"/>
        <end position="327"/>
    </location>
</feature>